<dbReference type="InterPro" id="IPR006439">
    <property type="entry name" value="HAD-SF_hydro_IA"/>
</dbReference>
<dbReference type="InterPro" id="IPR023198">
    <property type="entry name" value="PGP-like_dom2"/>
</dbReference>
<dbReference type="PANTHER" id="PTHR43481">
    <property type="entry name" value="FRUCTOSE-1-PHOSPHATE PHOSPHATASE"/>
    <property type="match status" value="1"/>
</dbReference>
<keyword evidence="1" id="KW-0378">Hydrolase</keyword>
<organism evidence="1 2">
    <name type="scientific">Rubripirellula amarantea</name>
    <dbReference type="NCBI Taxonomy" id="2527999"/>
    <lineage>
        <taxon>Bacteria</taxon>
        <taxon>Pseudomonadati</taxon>
        <taxon>Planctomycetota</taxon>
        <taxon>Planctomycetia</taxon>
        <taxon>Pirellulales</taxon>
        <taxon>Pirellulaceae</taxon>
        <taxon>Rubripirellula</taxon>
    </lineage>
</organism>
<evidence type="ECO:0000313" key="2">
    <source>
        <dbReference type="Proteomes" id="UP000316598"/>
    </source>
</evidence>
<proteinExistence type="predicted"/>
<dbReference type="InterPro" id="IPR023214">
    <property type="entry name" value="HAD_sf"/>
</dbReference>
<keyword evidence="2" id="KW-1185">Reference proteome</keyword>
<dbReference type="RefSeq" id="WP_146517478.1">
    <property type="nucleotide sequence ID" value="NZ_SJPI01000004.1"/>
</dbReference>
<dbReference type="SFLD" id="SFLDS00003">
    <property type="entry name" value="Haloacid_Dehalogenase"/>
    <property type="match status" value="1"/>
</dbReference>
<dbReference type="SUPFAM" id="SSF56784">
    <property type="entry name" value="HAD-like"/>
    <property type="match status" value="1"/>
</dbReference>
<dbReference type="SFLD" id="SFLDG01129">
    <property type="entry name" value="C1.5:_HAD__Beta-PGM__Phosphata"/>
    <property type="match status" value="1"/>
</dbReference>
<accession>A0A5C5WDA2</accession>
<sequence length="207" mass="23059">MSTNTEPSLTTELLANYAERYDGLIFDCDGTLSHSMPLHYIAWRDTMARYGIEFLEDRFYSMGGMPSEQIIAILSQEQNVSVPTDQAAAEKEAAFADQILDLMPVTAIVEVVRQHVGRLPMSVASGGIRPIIDQQLQQIGLDSIFAAIVTAEDTERHKPEPDVFLEAARRLNIPPERCIVFEDSPLGFTAAFRAGMDCVDVRPFHQK</sequence>
<dbReference type="Proteomes" id="UP000316598">
    <property type="component" value="Unassembled WGS sequence"/>
</dbReference>
<dbReference type="OrthoDB" id="9797743at2"/>
<dbReference type="Gene3D" id="3.40.50.1000">
    <property type="entry name" value="HAD superfamily/HAD-like"/>
    <property type="match status" value="1"/>
</dbReference>
<name>A0A5C5WDA2_9BACT</name>
<dbReference type="AlphaFoldDB" id="A0A5C5WDA2"/>
<comment type="caution">
    <text evidence="1">The sequence shown here is derived from an EMBL/GenBank/DDBJ whole genome shotgun (WGS) entry which is preliminary data.</text>
</comment>
<protein>
    <submittedName>
        <fullName evidence="1">Fructose-1-phosphate phosphatase YqaB</fullName>
        <ecNumber evidence="1">3.1.3.-</ecNumber>
    </submittedName>
</protein>
<dbReference type="InterPro" id="IPR041492">
    <property type="entry name" value="HAD_2"/>
</dbReference>
<dbReference type="EMBL" id="SJPI01000004">
    <property type="protein sequence ID" value="TWT48065.1"/>
    <property type="molecule type" value="Genomic_DNA"/>
</dbReference>
<dbReference type="InterPro" id="IPR051806">
    <property type="entry name" value="HAD-like_SPP"/>
</dbReference>
<dbReference type="PANTHER" id="PTHR43481:SF4">
    <property type="entry name" value="GLYCEROL-1-PHOSPHATE PHOSPHOHYDROLASE 1-RELATED"/>
    <property type="match status" value="1"/>
</dbReference>
<gene>
    <name evidence="1" type="primary">yqaB</name>
    <name evidence="1" type="ORF">Pla22_50650</name>
</gene>
<dbReference type="NCBIfam" id="TIGR01509">
    <property type="entry name" value="HAD-SF-IA-v3"/>
    <property type="match status" value="1"/>
</dbReference>
<dbReference type="EC" id="3.1.3.-" evidence="1"/>
<dbReference type="Pfam" id="PF13419">
    <property type="entry name" value="HAD_2"/>
    <property type="match status" value="1"/>
</dbReference>
<dbReference type="Gene3D" id="1.10.150.240">
    <property type="entry name" value="Putative phosphatase, domain 2"/>
    <property type="match status" value="1"/>
</dbReference>
<dbReference type="CDD" id="cd07505">
    <property type="entry name" value="HAD_BPGM-like"/>
    <property type="match status" value="1"/>
</dbReference>
<reference evidence="1 2" key="1">
    <citation type="submission" date="2019-02" db="EMBL/GenBank/DDBJ databases">
        <title>Deep-cultivation of Planctomycetes and their phenomic and genomic characterization uncovers novel biology.</title>
        <authorList>
            <person name="Wiegand S."/>
            <person name="Jogler M."/>
            <person name="Boedeker C."/>
            <person name="Pinto D."/>
            <person name="Vollmers J."/>
            <person name="Rivas-Marin E."/>
            <person name="Kohn T."/>
            <person name="Peeters S.H."/>
            <person name="Heuer A."/>
            <person name="Rast P."/>
            <person name="Oberbeckmann S."/>
            <person name="Bunk B."/>
            <person name="Jeske O."/>
            <person name="Meyerdierks A."/>
            <person name="Storesund J.E."/>
            <person name="Kallscheuer N."/>
            <person name="Luecker S."/>
            <person name="Lage O.M."/>
            <person name="Pohl T."/>
            <person name="Merkel B.J."/>
            <person name="Hornburger P."/>
            <person name="Mueller R.-W."/>
            <person name="Bruemmer F."/>
            <person name="Labrenz M."/>
            <person name="Spormann A.M."/>
            <person name="Op Den Camp H."/>
            <person name="Overmann J."/>
            <person name="Amann R."/>
            <person name="Jetten M.S.M."/>
            <person name="Mascher T."/>
            <person name="Medema M.H."/>
            <person name="Devos D.P."/>
            <person name="Kaster A.-K."/>
            <person name="Ovreas L."/>
            <person name="Rohde M."/>
            <person name="Galperin M.Y."/>
            <person name="Jogler C."/>
        </authorList>
    </citation>
    <scope>NUCLEOTIDE SEQUENCE [LARGE SCALE GENOMIC DNA]</scope>
    <source>
        <strain evidence="1 2">Pla22</strain>
    </source>
</reference>
<dbReference type="InterPro" id="IPR036412">
    <property type="entry name" value="HAD-like_sf"/>
</dbReference>
<evidence type="ECO:0000313" key="1">
    <source>
        <dbReference type="EMBL" id="TWT48065.1"/>
    </source>
</evidence>
<dbReference type="GO" id="GO:0050308">
    <property type="term" value="F:sugar-phosphatase activity"/>
    <property type="evidence" value="ECO:0007669"/>
    <property type="project" value="TreeGrafter"/>
</dbReference>